<reference evidence="6 7" key="1">
    <citation type="submission" date="2012-12" db="EMBL/GenBank/DDBJ databases">
        <title>Genome assembly of Fulvivirga imtechensis AK7.</title>
        <authorList>
            <person name="Nupur N."/>
            <person name="Khatri I."/>
            <person name="Kumar R."/>
            <person name="Subramanian S."/>
            <person name="Pinnaka A."/>
        </authorList>
    </citation>
    <scope>NUCLEOTIDE SEQUENCE [LARGE SCALE GENOMIC DNA]</scope>
    <source>
        <strain evidence="6 7">AK7</strain>
    </source>
</reference>
<evidence type="ECO:0000256" key="3">
    <source>
        <dbReference type="ARBA" id="ARBA00022989"/>
    </source>
</evidence>
<dbReference type="EMBL" id="AMZN01000014">
    <property type="protein sequence ID" value="ELR72866.1"/>
    <property type="molecule type" value="Genomic_DNA"/>
</dbReference>
<keyword evidence="3 5" id="KW-1133">Transmembrane helix</keyword>
<feature type="transmembrane region" description="Helical" evidence="5">
    <location>
        <begin position="46"/>
        <end position="63"/>
    </location>
</feature>
<keyword evidence="2 5" id="KW-0812">Transmembrane</keyword>
<dbReference type="AlphaFoldDB" id="L8JV32"/>
<dbReference type="Pfam" id="PF13564">
    <property type="entry name" value="DoxX_2"/>
    <property type="match status" value="1"/>
</dbReference>
<dbReference type="STRING" id="1237149.C900_00827"/>
<protein>
    <submittedName>
        <fullName evidence="6">Putative integral membrane protein</fullName>
    </submittedName>
</protein>
<feature type="transmembrane region" description="Helical" evidence="5">
    <location>
        <begin position="95"/>
        <end position="113"/>
    </location>
</feature>
<keyword evidence="4 5" id="KW-0472">Membrane</keyword>
<comment type="caution">
    <text evidence="6">The sequence shown here is derived from an EMBL/GenBank/DDBJ whole genome shotgun (WGS) entry which is preliminary data.</text>
</comment>
<evidence type="ECO:0000256" key="1">
    <source>
        <dbReference type="ARBA" id="ARBA00004141"/>
    </source>
</evidence>
<evidence type="ECO:0000313" key="7">
    <source>
        <dbReference type="Proteomes" id="UP000011135"/>
    </source>
</evidence>
<sequence length="122" mass="13309">MTAKTKNIIGWVLVGLLSLFMFFSAYNKLSGNFTDMMVSWGFSESEVFLIAAGEILSVLLFLIPRTSLFGLLLLSSYLGGAIATHMQAAPPADSYLVPAIILVLFWIAGFLRIPKILSLFAS</sequence>
<feature type="transmembrane region" description="Helical" evidence="5">
    <location>
        <begin position="7"/>
        <end position="26"/>
    </location>
</feature>
<dbReference type="Proteomes" id="UP000011135">
    <property type="component" value="Unassembled WGS sequence"/>
</dbReference>
<evidence type="ECO:0000256" key="2">
    <source>
        <dbReference type="ARBA" id="ARBA00022692"/>
    </source>
</evidence>
<evidence type="ECO:0000313" key="6">
    <source>
        <dbReference type="EMBL" id="ELR72866.1"/>
    </source>
</evidence>
<accession>L8JV32</accession>
<comment type="subcellular location">
    <subcellularLocation>
        <location evidence="1">Membrane</location>
        <topology evidence="1">Multi-pass membrane protein</topology>
    </subcellularLocation>
</comment>
<evidence type="ECO:0000256" key="4">
    <source>
        <dbReference type="ARBA" id="ARBA00023136"/>
    </source>
</evidence>
<dbReference type="InterPro" id="IPR032808">
    <property type="entry name" value="DoxX"/>
</dbReference>
<evidence type="ECO:0000256" key="5">
    <source>
        <dbReference type="SAM" id="Phobius"/>
    </source>
</evidence>
<dbReference type="OrthoDB" id="886570at2"/>
<dbReference type="RefSeq" id="WP_009578526.1">
    <property type="nucleotide sequence ID" value="NZ_AMZN01000014.1"/>
</dbReference>
<gene>
    <name evidence="6" type="ORF">C900_00827</name>
</gene>
<dbReference type="GO" id="GO:0016020">
    <property type="term" value="C:membrane"/>
    <property type="evidence" value="ECO:0007669"/>
    <property type="project" value="UniProtKB-SubCell"/>
</dbReference>
<name>L8JV32_9BACT</name>
<organism evidence="6 7">
    <name type="scientific">Fulvivirga imtechensis AK7</name>
    <dbReference type="NCBI Taxonomy" id="1237149"/>
    <lineage>
        <taxon>Bacteria</taxon>
        <taxon>Pseudomonadati</taxon>
        <taxon>Bacteroidota</taxon>
        <taxon>Cytophagia</taxon>
        <taxon>Cytophagales</taxon>
        <taxon>Fulvivirgaceae</taxon>
        <taxon>Fulvivirga</taxon>
    </lineage>
</organism>
<feature type="transmembrane region" description="Helical" evidence="5">
    <location>
        <begin position="68"/>
        <end position="89"/>
    </location>
</feature>
<proteinExistence type="predicted"/>
<keyword evidence="7" id="KW-1185">Reference proteome</keyword>
<dbReference type="eggNOG" id="COG3795">
    <property type="taxonomic scope" value="Bacteria"/>
</dbReference>